<feature type="non-terminal residue" evidence="20">
    <location>
        <position position="1"/>
    </location>
</feature>
<evidence type="ECO:0000256" key="8">
    <source>
        <dbReference type="ARBA" id="ARBA00022516"/>
    </source>
</evidence>
<evidence type="ECO:0000256" key="11">
    <source>
        <dbReference type="ARBA" id="ARBA00022792"/>
    </source>
</evidence>
<comment type="pathway">
    <text evidence="3">Phospholipid metabolism; CDP-diacylglycerol biosynthesis; CDP-diacylglycerol from sn-glycerol 3-phosphate: step 3/3.</text>
</comment>
<dbReference type="PANTHER" id="PTHR13619:SF0">
    <property type="entry name" value="PHOSPHATIDATE CYTIDYLYLTRANSFERASE, MITOCHONDRIAL"/>
    <property type="match status" value="1"/>
</dbReference>
<keyword evidence="10" id="KW-0548">Nucleotidyltransferase</keyword>
<accession>A0AA36CR89</accession>
<dbReference type="GO" id="GO:0032049">
    <property type="term" value="P:cardiolipin biosynthetic process"/>
    <property type="evidence" value="ECO:0007669"/>
    <property type="project" value="InterPro"/>
</dbReference>
<evidence type="ECO:0000256" key="12">
    <source>
        <dbReference type="ARBA" id="ARBA00022842"/>
    </source>
</evidence>
<dbReference type="EMBL" id="CATQJA010002624">
    <property type="protein sequence ID" value="CAJ0573844.1"/>
    <property type="molecule type" value="Genomic_DNA"/>
</dbReference>
<comment type="pathway">
    <text evidence="4">Lipid metabolism.</text>
</comment>
<name>A0AA36CR89_9BILA</name>
<comment type="caution">
    <text evidence="20">The sequence shown here is derived from an EMBL/GenBank/DDBJ whole genome shotgun (WGS) entry which is preliminary data.</text>
</comment>
<comment type="subcellular location">
    <subcellularLocation>
        <location evidence="2">Mitochondrion inner membrane</location>
        <topology evidence="2">Peripheral membrane protein</topology>
        <orientation evidence="2">Matrix side</orientation>
    </subcellularLocation>
</comment>
<keyword evidence="11" id="KW-0999">Mitochondrion inner membrane</keyword>
<evidence type="ECO:0000256" key="10">
    <source>
        <dbReference type="ARBA" id="ARBA00022695"/>
    </source>
</evidence>
<keyword evidence="12" id="KW-0460">Magnesium</keyword>
<evidence type="ECO:0000256" key="15">
    <source>
        <dbReference type="ARBA" id="ARBA00023136"/>
    </source>
</evidence>
<comment type="similarity">
    <text evidence="5">Belongs to the TAM41 family.</text>
</comment>
<evidence type="ECO:0000256" key="16">
    <source>
        <dbReference type="ARBA" id="ARBA00023209"/>
    </source>
</evidence>
<dbReference type="GO" id="GO:0004605">
    <property type="term" value="F:phosphatidate cytidylyltransferase activity"/>
    <property type="evidence" value="ECO:0007669"/>
    <property type="project" value="UniProtKB-EC"/>
</dbReference>
<reference evidence="20" key="1">
    <citation type="submission" date="2023-06" db="EMBL/GenBank/DDBJ databases">
        <authorList>
            <person name="Delattre M."/>
        </authorList>
    </citation>
    <scope>NUCLEOTIDE SEQUENCE</scope>
    <source>
        <strain evidence="20">AF72</strain>
    </source>
</reference>
<keyword evidence="9" id="KW-0808">Transferase</keyword>
<evidence type="ECO:0000256" key="5">
    <source>
        <dbReference type="ARBA" id="ARBA00005458"/>
    </source>
</evidence>
<evidence type="ECO:0000256" key="17">
    <source>
        <dbReference type="ARBA" id="ARBA00023264"/>
    </source>
</evidence>
<dbReference type="GO" id="GO:0005743">
    <property type="term" value="C:mitochondrial inner membrane"/>
    <property type="evidence" value="ECO:0007669"/>
    <property type="project" value="UniProtKB-SubCell"/>
</dbReference>
<dbReference type="AlphaFoldDB" id="A0AA36CR89"/>
<evidence type="ECO:0000256" key="7">
    <source>
        <dbReference type="ARBA" id="ARBA00018337"/>
    </source>
</evidence>
<proteinExistence type="inferred from homology"/>
<evidence type="ECO:0000256" key="4">
    <source>
        <dbReference type="ARBA" id="ARBA00005189"/>
    </source>
</evidence>
<gene>
    <name evidence="20" type="ORF">MSPICULIGERA_LOCUS12190</name>
</gene>
<evidence type="ECO:0000256" key="1">
    <source>
        <dbReference type="ARBA" id="ARBA00001946"/>
    </source>
</evidence>
<evidence type="ECO:0000256" key="2">
    <source>
        <dbReference type="ARBA" id="ARBA00004443"/>
    </source>
</evidence>
<dbReference type="GO" id="GO:0016024">
    <property type="term" value="P:CDP-diacylglycerol biosynthetic process"/>
    <property type="evidence" value="ECO:0007669"/>
    <property type="project" value="TreeGrafter"/>
</dbReference>
<evidence type="ECO:0000256" key="18">
    <source>
        <dbReference type="ARBA" id="ARBA00029893"/>
    </source>
</evidence>
<organism evidence="20 21">
    <name type="scientific">Mesorhabditis spiculigera</name>
    <dbReference type="NCBI Taxonomy" id="96644"/>
    <lineage>
        <taxon>Eukaryota</taxon>
        <taxon>Metazoa</taxon>
        <taxon>Ecdysozoa</taxon>
        <taxon>Nematoda</taxon>
        <taxon>Chromadorea</taxon>
        <taxon>Rhabditida</taxon>
        <taxon>Rhabditina</taxon>
        <taxon>Rhabditomorpha</taxon>
        <taxon>Rhabditoidea</taxon>
        <taxon>Rhabditidae</taxon>
        <taxon>Mesorhabditinae</taxon>
        <taxon>Mesorhabditis</taxon>
    </lineage>
</organism>
<evidence type="ECO:0000256" key="19">
    <source>
        <dbReference type="ARBA" id="ARBA00031502"/>
    </source>
</evidence>
<evidence type="ECO:0000256" key="13">
    <source>
        <dbReference type="ARBA" id="ARBA00023098"/>
    </source>
</evidence>
<protein>
    <recommendedName>
        <fullName evidence="7">Phosphatidate cytidylyltransferase, mitochondrial</fullName>
        <ecNumber evidence="6">2.7.7.41</ecNumber>
    </recommendedName>
    <alternativeName>
        <fullName evidence="18">CDP-diacylglycerol synthase</fullName>
    </alternativeName>
    <alternativeName>
        <fullName evidence="19">Mitochondrial translocator assembly and maintenance protein 41 homolog</fullName>
    </alternativeName>
</protein>
<dbReference type="PIRSF" id="PIRSF028840">
    <property type="entry name" value="Mmp37"/>
    <property type="match status" value="1"/>
</dbReference>
<evidence type="ECO:0000256" key="3">
    <source>
        <dbReference type="ARBA" id="ARBA00005119"/>
    </source>
</evidence>
<dbReference type="PANTHER" id="PTHR13619">
    <property type="entry name" value="PHOSPHATIDATE CYTIDYLYLTRANSFERASE, MITOCHONDRIAL"/>
    <property type="match status" value="1"/>
</dbReference>
<dbReference type="EC" id="2.7.7.41" evidence="6"/>
<evidence type="ECO:0000313" key="21">
    <source>
        <dbReference type="Proteomes" id="UP001177023"/>
    </source>
</evidence>
<evidence type="ECO:0000256" key="14">
    <source>
        <dbReference type="ARBA" id="ARBA00023128"/>
    </source>
</evidence>
<keyword evidence="17" id="KW-1208">Phospholipid metabolism</keyword>
<keyword evidence="8" id="KW-0444">Lipid biosynthesis</keyword>
<comment type="cofactor">
    <cofactor evidence="1">
        <name>Mg(2+)</name>
        <dbReference type="ChEBI" id="CHEBI:18420"/>
    </cofactor>
</comment>
<keyword evidence="21" id="KW-1185">Reference proteome</keyword>
<dbReference type="Proteomes" id="UP001177023">
    <property type="component" value="Unassembled WGS sequence"/>
</dbReference>
<sequence length="308" mass="34320">MAAPADEYRSLLEELPLNTIEYAFAYGSGAVQQHGENKADKMVDFILATSDPHGFHEDNVAKNPAHYSTLRLLGPKCLAKIQTAYGARVYFNTQVKTANRTIKYGIISMDDLKSDLIDWNWLYVAGRLQKPVLEVISKTPNVSEWIATNRRSALQVALLHSKEHFSLRELFEQIVAISYTGDFRMLIGEDRNKITKIVAGNFAQLDAAYRPLLESDPSVLVKSTTALQQDVNPMILQERLKLLPPRVLRHIGVVEDRADVSIRLSAAVKSIVAPVAIAQTVKNAFSAGLMRSLVYSMAKMSKMAKSMK</sequence>
<keyword evidence="16" id="KW-0594">Phospholipid biosynthesis</keyword>
<evidence type="ECO:0000256" key="9">
    <source>
        <dbReference type="ARBA" id="ARBA00022679"/>
    </source>
</evidence>
<dbReference type="InterPro" id="IPR015222">
    <property type="entry name" value="Tam41"/>
</dbReference>
<keyword evidence="14" id="KW-0496">Mitochondrion</keyword>
<evidence type="ECO:0000313" key="20">
    <source>
        <dbReference type="EMBL" id="CAJ0573844.1"/>
    </source>
</evidence>
<keyword evidence="15" id="KW-0472">Membrane</keyword>
<keyword evidence="13" id="KW-0443">Lipid metabolism</keyword>
<evidence type="ECO:0000256" key="6">
    <source>
        <dbReference type="ARBA" id="ARBA00012487"/>
    </source>
</evidence>
<dbReference type="Pfam" id="PF09139">
    <property type="entry name" value="Tam41_Mmp37"/>
    <property type="match status" value="1"/>
</dbReference>